<feature type="domain" description="Heterokaryon incompatibility" evidence="1">
    <location>
        <begin position="80"/>
        <end position="147"/>
    </location>
</feature>
<evidence type="ECO:0000313" key="3">
    <source>
        <dbReference type="Proteomes" id="UP000193144"/>
    </source>
</evidence>
<protein>
    <recommendedName>
        <fullName evidence="1">Heterokaryon incompatibility domain-containing protein</fullName>
    </recommendedName>
</protein>
<dbReference type="PANTHER" id="PTHR33112">
    <property type="entry name" value="DOMAIN PROTEIN, PUTATIVE-RELATED"/>
    <property type="match status" value="1"/>
</dbReference>
<dbReference type="EMBL" id="MCFA01000028">
    <property type="protein sequence ID" value="ORY15026.1"/>
    <property type="molecule type" value="Genomic_DNA"/>
</dbReference>
<evidence type="ECO:0000313" key="2">
    <source>
        <dbReference type="EMBL" id="ORY15026.1"/>
    </source>
</evidence>
<dbReference type="Pfam" id="PF06985">
    <property type="entry name" value="HET"/>
    <property type="match status" value="1"/>
</dbReference>
<dbReference type="InterPro" id="IPR010730">
    <property type="entry name" value="HET"/>
</dbReference>
<dbReference type="STRING" id="1231657.A0A1Y1ZXP3"/>
<dbReference type="Proteomes" id="UP000193144">
    <property type="component" value="Unassembled WGS sequence"/>
</dbReference>
<name>A0A1Y1ZXP3_9PLEO</name>
<dbReference type="OrthoDB" id="5347061at2759"/>
<keyword evidence="3" id="KW-1185">Reference proteome</keyword>
<sequence length="147" mass="16794">MYLFRGQEIPVRHLLTAKYCSPGAWVSARVWLEQCVQGHRCGEQSSSYSLPTRLLDLSENSKAEAHIRLIDQPPHDSGRYVCLSHCWGPLGCALTTTTGNLPTHEKCGEFLSLPLSFRQAILFTRWLGVRYLWIDSLCIIQDDEEDW</sequence>
<dbReference type="PANTHER" id="PTHR33112:SF16">
    <property type="entry name" value="HETEROKARYON INCOMPATIBILITY DOMAIN-CONTAINING PROTEIN"/>
    <property type="match status" value="1"/>
</dbReference>
<accession>A0A1Y1ZXP3</accession>
<dbReference type="AlphaFoldDB" id="A0A1Y1ZXP3"/>
<comment type="caution">
    <text evidence="2">The sequence shown here is derived from an EMBL/GenBank/DDBJ whole genome shotgun (WGS) entry which is preliminary data.</text>
</comment>
<reference evidence="2 3" key="1">
    <citation type="submission" date="2016-07" db="EMBL/GenBank/DDBJ databases">
        <title>Pervasive Adenine N6-methylation of Active Genes in Fungi.</title>
        <authorList>
            <consortium name="DOE Joint Genome Institute"/>
            <person name="Mondo S.J."/>
            <person name="Dannebaum R.O."/>
            <person name="Kuo R.C."/>
            <person name="Labutti K."/>
            <person name="Haridas S."/>
            <person name="Kuo A."/>
            <person name="Salamov A."/>
            <person name="Ahrendt S.R."/>
            <person name="Lipzen A."/>
            <person name="Sullivan W."/>
            <person name="Andreopoulos W.B."/>
            <person name="Clum A."/>
            <person name="Lindquist E."/>
            <person name="Daum C."/>
            <person name="Ramamoorthy G.K."/>
            <person name="Gryganskyi A."/>
            <person name="Culley D."/>
            <person name="Magnuson J.K."/>
            <person name="James T.Y."/>
            <person name="O'Malley M.A."/>
            <person name="Stajich J.E."/>
            <person name="Spatafora J.W."/>
            <person name="Visel A."/>
            <person name="Grigoriev I.V."/>
        </authorList>
    </citation>
    <scope>NUCLEOTIDE SEQUENCE [LARGE SCALE GENOMIC DNA]</scope>
    <source>
        <strain evidence="2 3">CBS 115471</strain>
    </source>
</reference>
<gene>
    <name evidence="2" type="ORF">BCR34DRAFT_478490</name>
</gene>
<organism evidence="2 3">
    <name type="scientific">Clohesyomyces aquaticus</name>
    <dbReference type="NCBI Taxonomy" id="1231657"/>
    <lineage>
        <taxon>Eukaryota</taxon>
        <taxon>Fungi</taxon>
        <taxon>Dikarya</taxon>
        <taxon>Ascomycota</taxon>
        <taxon>Pezizomycotina</taxon>
        <taxon>Dothideomycetes</taxon>
        <taxon>Pleosporomycetidae</taxon>
        <taxon>Pleosporales</taxon>
        <taxon>Lindgomycetaceae</taxon>
        <taxon>Clohesyomyces</taxon>
    </lineage>
</organism>
<evidence type="ECO:0000259" key="1">
    <source>
        <dbReference type="Pfam" id="PF06985"/>
    </source>
</evidence>
<proteinExistence type="predicted"/>